<reference evidence="8" key="1">
    <citation type="journal article" date="2015" name="Nature">
        <title>Complex archaea that bridge the gap between prokaryotes and eukaryotes.</title>
        <authorList>
            <person name="Spang A."/>
            <person name="Saw J.H."/>
            <person name="Jorgensen S.L."/>
            <person name="Zaremba-Niedzwiedzka K."/>
            <person name="Martijn J."/>
            <person name="Lind A.E."/>
            <person name="van Eijk R."/>
            <person name="Schleper C."/>
            <person name="Guy L."/>
            <person name="Ettema T.J."/>
        </authorList>
    </citation>
    <scope>NUCLEOTIDE SEQUENCE</scope>
</reference>
<keyword evidence="6" id="KW-0680">Restriction system</keyword>
<keyword evidence="5" id="KW-0949">S-adenosyl-L-methionine</keyword>
<dbReference type="EC" id="2.1.1.113" evidence="2"/>
<dbReference type="GO" id="GO:0009307">
    <property type="term" value="P:DNA restriction-modification system"/>
    <property type="evidence" value="ECO:0007669"/>
    <property type="project" value="UniProtKB-KW"/>
</dbReference>
<protein>
    <recommendedName>
        <fullName evidence="2">site-specific DNA-methyltransferase (cytosine-N(4)-specific)</fullName>
        <ecNumber evidence="2">2.1.1.113</ecNumber>
    </recommendedName>
</protein>
<proteinExistence type="inferred from homology"/>
<dbReference type="InterPro" id="IPR017985">
    <property type="entry name" value="MeTrfase_CN4_CS"/>
</dbReference>
<comment type="caution">
    <text evidence="8">The sequence shown here is derived from an EMBL/GenBank/DDBJ whole genome shotgun (WGS) entry which is preliminary data.</text>
</comment>
<accession>A0A0F9IZJ1</accession>
<evidence type="ECO:0000256" key="7">
    <source>
        <dbReference type="ARBA" id="ARBA00049120"/>
    </source>
</evidence>
<comment type="similarity">
    <text evidence="1">Belongs to the N(4)/N(6)-methyltransferase family. N(4) subfamily.</text>
</comment>
<gene>
    <name evidence="8" type="ORF">LCGC14_1594080</name>
</gene>
<evidence type="ECO:0000256" key="1">
    <source>
        <dbReference type="ARBA" id="ARBA00010203"/>
    </source>
</evidence>
<dbReference type="GO" id="GO:0015667">
    <property type="term" value="F:site-specific DNA-methyltransferase (cytosine-N4-specific) activity"/>
    <property type="evidence" value="ECO:0007669"/>
    <property type="project" value="UniProtKB-EC"/>
</dbReference>
<dbReference type="GO" id="GO:0032259">
    <property type="term" value="P:methylation"/>
    <property type="evidence" value="ECO:0007669"/>
    <property type="project" value="UniProtKB-KW"/>
</dbReference>
<evidence type="ECO:0000256" key="3">
    <source>
        <dbReference type="ARBA" id="ARBA00022603"/>
    </source>
</evidence>
<evidence type="ECO:0000256" key="6">
    <source>
        <dbReference type="ARBA" id="ARBA00022747"/>
    </source>
</evidence>
<evidence type="ECO:0000313" key="8">
    <source>
        <dbReference type="EMBL" id="KKM25529.1"/>
    </source>
</evidence>
<dbReference type="InterPro" id="IPR029063">
    <property type="entry name" value="SAM-dependent_MTases_sf"/>
</dbReference>
<name>A0A0F9IZJ1_9ZZZZ</name>
<dbReference type="SUPFAM" id="SSF53335">
    <property type="entry name" value="S-adenosyl-L-methionine-dependent methyltransferases"/>
    <property type="match status" value="1"/>
</dbReference>
<evidence type="ECO:0000256" key="4">
    <source>
        <dbReference type="ARBA" id="ARBA00022679"/>
    </source>
</evidence>
<sequence>MLERNKFYCGDVRELSDKLDDNTISCIITSPPYISSYFKR</sequence>
<organism evidence="8">
    <name type="scientific">marine sediment metagenome</name>
    <dbReference type="NCBI Taxonomy" id="412755"/>
    <lineage>
        <taxon>unclassified sequences</taxon>
        <taxon>metagenomes</taxon>
        <taxon>ecological metagenomes</taxon>
    </lineage>
</organism>
<comment type="catalytic activity">
    <reaction evidence="7">
        <text>a 2'-deoxycytidine in DNA + S-adenosyl-L-methionine = an N(4)-methyl-2'-deoxycytidine in DNA + S-adenosyl-L-homocysteine + H(+)</text>
        <dbReference type="Rhea" id="RHEA:16857"/>
        <dbReference type="Rhea" id="RHEA-COMP:11369"/>
        <dbReference type="Rhea" id="RHEA-COMP:13674"/>
        <dbReference type="ChEBI" id="CHEBI:15378"/>
        <dbReference type="ChEBI" id="CHEBI:57856"/>
        <dbReference type="ChEBI" id="CHEBI:59789"/>
        <dbReference type="ChEBI" id="CHEBI:85452"/>
        <dbReference type="ChEBI" id="CHEBI:137933"/>
        <dbReference type="EC" id="2.1.1.113"/>
    </reaction>
</comment>
<keyword evidence="3" id="KW-0489">Methyltransferase</keyword>
<dbReference type="Gene3D" id="3.40.50.150">
    <property type="entry name" value="Vaccinia Virus protein VP39"/>
    <property type="match status" value="1"/>
</dbReference>
<dbReference type="AlphaFoldDB" id="A0A0F9IZJ1"/>
<dbReference type="EMBL" id="LAZR01012699">
    <property type="protein sequence ID" value="KKM25529.1"/>
    <property type="molecule type" value="Genomic_DNA"/>
</dbReference>
<dbReference type="GO" id="GO:0003677">
    <property type="term" value="F:DNA binding"/>
    <property type="evidence" value="ECO:0007669"/>
    <property type="project" value="InterPro"/>
</dbReference>
<evidence type="ECO:0000256" key="5">
    <source>
        <dbReference type="ARBA" id="ARBA00022691"/>
    </source>
</evidence>
<evidence type="ECO:0000256" key="2">
    <source>
        <dbReference type="ARBA" id="ARBA00012185"/>
    </source>
</evidence>
<keyword evidence="4" id="KW-0808">Transferase</keyword>
<dbReference type="PROSITE" id="PS00093">
    <property type="entry name" value="N4_MTASE"/>
    <property type="match status" value="1"/>
</dbReference>